<protein>
    <submittedName>
        <fullName evidence="3">Mobile element protein</fullName>
    </submittedName>
</protein>
<evidence type="ECO:0000313" key="2">
    <source>
        <dbReference type="Proteomes" id="UP000271162"/>
    </source>
</evidence>
<dbReference type="Proteomes" id="UP000271162">
    <property type="component" value="Unassembled WGS sequence"/>
</dbReference>
<sequence length="39" mass="4413">MTIVTILDVILFEVLLPETKNKPLEDHIVKKPKKNAGKV</sequence>
<evidence type="ECO:0000313" key="1">
    <source>
        <dbReference type="EMBL" id="VDL84682.1"/>
    </source>
</evidence>
<dbReference type="EMBL" id="UYSL01025712">
    <property type="protein sequence ID" value="VDL84682.1"/>
    <property type="molecule type" value="Genomic_DNA"/>
</dbReference>
<dbReference type="OMA" id="HEGANEK"/>
<keyword evidence="2" id="KW-1185">Reference proteome</keyword>
<name>A0A0N4YUM2_NIPBR</name>
<proteinExistence type="predicted"/>
<accession>A0A0N4YUM2</accession>
<reference evidence="3" key="1">
    <citation type="submission" date="2017-02" db="UniProtKB">
        <authorList>
            <consortium name="WormBaseParasite"/>
        </authorList>
    </citation>
    <scope>IDENTIFICATION</scope>
</reference>
<dbReference type="AlphaFoldDB" id="A0A0N4YUM2"/>
<evidence type="ECO:0000313" key="3">
    <source>
        <dbReference type="WBParaSite" id="NBR_0002094401-mRNA-1"/>
    </source>
</evidence>
<organism evidence="3">
    <name type="scientific">Nippostrongylus brasiliensis</name>
    <name type="common">Rat hookworm</name>
    <dbReference type="NCBI Taxonomy" id="27835"/>
    <lineage>
        <taxon>Eukaryota</taxon>
        <taxon>Metazoa</taxon>
        <taxon>Ecdysozoa</taxon>
        <taxon>Nematoda</taxon>
        <taxon>Chromadorea</taxon>
        <taxon>Rhabditida</taxon>
        <taxon>Rhabditina</taxon>
        <taxon>Rhabditomorpha</taxon>
        <taxon>Strongyloidea</taxon>
        <taxon>Heligmosomidae</taxon>
        <taxon>Nippostrongylus</taxon>
    </lineage>
</organism>
<reference evidence="1 2" key="2">
    <citation type="submission" date="2018-11" db="EMBL/GenBank/DDBJ databases">
        <authorList>
            <consortium name="Pathogen Informatics"/>
        </authorList>
    </citation>
    <scope>NUCLEOTIDE SEQUENCE [LARGE SCALE GENOMIC DNA]</scope>
</reference>
<dbReference type="WBParaSite" id="NBR_0002094401-mRNA-1">
    <property type="protein sequence ID" value="NBR_0002094401-mRNA-1"/>
    <property type="gene ID" value="NBR_0002094401"/>
</dbReference>
<gene>
    <name evidence="1" type="ORF">NBR_LOCUS20944</name>
</gene>